<keyword evidence="11" id="KW-1185">Reference proteome</keyword>
<evidence type="ECO:0000256" key="8">
    <source>
        <dbReference type="SAM" id="MobiDB-lite"/>
    </source>
</evidence>
<proteinExistence type="inferred from homology"/>
<dbReference type="PANTHER" id="PTHR24348:SF22">
    <property type="entry name" value="NON-SPECIFIC SERINE_THREONINE PROTEIN KINASE"/>
    <property type="match status" value="1"/>
</dbReference>
<gene>
    <name evidence="10" type="ORF">MIND_00289900</name>
</gene>
<dbReference type="SMART" id="SM00220">
    <property type="entry name" value="S_TKc"/>
    <property type="match status" value="1"/>
</dbReference>
<dbReference type="PROSITE" id="PS00108">
    <property type="entry name" value="PROTEIN_KINASE_ST"/>
    <property type="match status" value="1"/>
</dbReference>
<dbReference type="PROSITE" id="PS00107">
    <property type="entry name" value="PROTEIN_KINASE_ATP"/>
    <property type="match status" value="1"/>
</dbReference>
<keyword evidence="2" id="KW-0808">Transferase</keyword>
<dbReference type="PANTHER" id="PTHR24348">
    <property type="entry name" value="SERINE/THREONINE-PROTEIN KINASE UNC-51-RELATED"/>
    <property type="match status" value="1"/>
</dbReference>
<evidence type="ECO:0000256" key="6">
    <source>
        <dbReference type="PROSITE-ProRule" id="PRU10141"/>
    </source>
</evidence>
<comment type="similarity">
    <text evidence="7">Belongs to the protein kinase superfamily.</text>
</comment>
<evidence type="ECO:0000313" key="10">
    <source>
        <dbReference type="EMBL" id="KAF7312748.1"/>
    </source>
</evidence>
<dbReference type="InterPro" id="IPR045269">
    <property type="entry name" value="Atg1-like"/>
</dbReference>
<dbReference type="InterPro" id="IPR008271">
    <property type="entry name" value="Ser/Thr_kinase_AS"/>
</dbReference>
<evidence type="ECO:0000256" key="7">
    <source>
        <dbReference type="RuleBase" id="RU000304"/>
    </source>
</evidence>
<sequence length="407" mass="45636">MPSQFRASHSLPDLTDTVLDGNLKLVSILGAGSFGKVYKAIDLDSPAENPIHYAVKCLRLHKLGSKERQRQEQEVRHHKAVSDDPRVVSLVRYFASGDHLFAVLEYVEKDVLEVLADQEVFHRRPDRVKEAFGDILDGVESLHRRGIYHRDIKPDNLLCDSDGKNIRIADFGLSTKKTRSSLLGCGSPGYMCPESLDRPLAAGLDSYSPRDNDVWAVAVLFCNFVAGTMPWHKAHFSDSLYNHFLHHKDHLVQDLGLTEETNALLRRCFHNNPRKRPTLAEFRTAINAMDRFTVDDPLPSAIATVVQSEQPKTSLEPGSSSSRRGDASEDEYSTPPTSYIPSSSSQSSPQKVPKTGRKVPRRLFKLKKKKNILVPSSEPSSGAPVVRVERRRRSSLQLLAQNLVLKW</sequence>
<feature type="compositionally biased region" description="Basic residues" evidence="8">
    <location>
        <begin position="354"/>
        <end position="371"/>
    </location>
</feature>
<dbReference type="SUPFAM" id="SSF56112">
    <property type="entry name" value="Protein kinase-like (PK-like)"/>
    <property type="match status" value="1"/>
</dbReference>
<comment type="caution">
    <text evidence="10">The sequence shown here is derived from an EMBL/GenBank/DDBJ whole genome shotgun (WGS) entry which is preliminary data.</text>
</comment>
<evidence type="ECO:0000256" key="4">
    <source>
        <dbReference type="ARBA" id="ARBA00022777"/>
    </source>
</evidence>
<dbReference type="InterPro" id="IPR011009">
    <property type="entry name" value="Kinase-like_dom_sf"/>
</dbReference>
<dbReference type="GO" id="GO:0000407">
    <property type="term" value="C:phagophore assembly site"/>
    <property type="evidence" value="ECO:0007669"/>
    <property type="project" value="TreeGrafter"/>
</dbReference>
<feature type="binding site" evidence="6">
    <location>
        <position position="56"/>
    </location>
    <ligand>
        <name>ATP</name>
        <dbReference type="ChEBI" id="CHEBI:30616"/>
    </ligand>
</feature>
<keyword evidence="7" id="KW-0723">Serine/threonine-protein kinase</keyword>
<dbReference type="GO" id="GO:0005829">
    <property type="term" value="C:cytosol"/>
    <property type="evidence" value="ECO:0007669"/>
    <property type="project" value="TreeGrafter"/>
</dbReference>
<protein>
    <recommendedName>
        <fullName evidence="1">non-specific serine/threonine protein kinase</fullName>
        <ecNumber evidence="1">2.7.11.1</ecNumber>
    </recommendedName>
</protein>
<dbReference type="GO" id="GO:0005524">
    <property type="term" value="F:ATP binding"/>
    <property type="evidence" value="ECO:0007669"/>
    <property type="project" value="UniProtKB-UniRule"/>
</dbReference>
<dbReference type="EMBL" id="JACAZF010000002">
    <property type="protein sequence ID" value="KAF7312748.1"/>
    <property type="molecule type" value="Genomic_DNA"/>
</dbReference>
<feature type="compositionally biased region" description="Low complexity" evidence="8">
    <location>
        <begin position="333"/>
        <end position="350"/>
    </location>
</feature>
<dbReference type="InterPro" id="IPR000719">
    <property type="entry name" value="Prot_kinase_dom"/>
</dbReference>
<dbReference type="Pfam" id="PF00069">
    <property type="entry name" value="Pkinase"/>
    <property type="match status" value="1"/>
</dbReference>
<evidence type="ECO:0000256" key="3">
    <source>
        <dbReference type="ARBA" id="ARBA00022741"/>
    </source>
</evidence>
<feature type="region of interest" description="Disordered" evidence="8">
    <location>
        <begin position="305"/>
        <end position="386"/>
    </location>
</feature>
<keyword evidence="3 6" id="KW-0547">Nucleotide-binding</keyword>
<dbReference type="RefSeq" id="XP_037224856.1">
    <property type="nucleotide sequence ID" value="XM_037359761.1"/>
</dbReference>
<dbReference type="AlphaFoldDB" id="A0A8H6T6M0"/>
<evidence type="ECO:0000256" key="5">
    <source>
        <dbReference type="ARBA" id="ARBA00022840"/>
    </source>
</evidence>
<organism evidence="10 11">
    <name type="scientific">Mycena indigotica</name>
    <dbReference type="NCBI Taxonomy" id="2126181"/>
    <lineage>
        <taxon>Eukaryota</taxon>
        <taxon>Fungi</taxon>
        <taxon>Dikarya</taxon>
        <taxon>Basidiomycota</taxon>
        <taxon>Agaricomycotina</taxon>
        <taxon>Agaricomycetes</taxon>
        <taxon>Agaricomycetidae</taxon>
        <taxon>Agaricales</taxon>
        <taxon>Marasmiineae</taxon>
        <taxon>Mycenaceae</taxon>
        <taxon>Mycena</taxon>
    </lineage>
</organism>
<name>A0A8H6T6M0_9AGAR</name>
<dbReference type="PROSITE" id="PS50011">
    <property type="entry name" value="PROTEIN_KINASE_DOM"/>
    <property type="match status" value="1"/>
</dbReference>
<evidence type="ECO:0000256" key="2">
    <source>
        <dbReference type="ARBA" id="ARBA00022679"/>
    </source>
</evidence>
<reference evidence="10" key="1">
    <citation type="submission" date="2020-05" db="EMBL/GenBank/DDBJ databases">
        <title>Mycena genomes resolve the evolution of fungal bioluminescence.</title>
        <authorList>
            <person name="Tsai I.J."/>
        </authorList>
    </citation>
    <scope>NUCLEOTIDE SEQUENCE</scope>
    <source>
        <strain evidence="10">171206Taipei</strain>
    </source>
</reference>
<dbReference type="GO" id="GO:0016020">
    <property type="term" value="C:membrane"/>
    <property type="evidence" value="ECO:0007669"/>
    <property type="project" value="TreeGrafter"/>
</dbReference>
<accession>A0A8H6T6M0</accession>
<dbReference type="Gene3D" id="1.10.510.10">
    <property type="entry name" value="Transferase(Phosphotransferase) domain 1"/>
    <property type="match status" value="1"/>
</dbReference>
<keyword evidence="5 6" id="KW-0067">ATP-binding</keyword>
<dbReference type="GO" id="GO:0004674">
    <property type="term" value="F:protein serine/threonine kinase activity"/>
    <property type="evidence" value="ECO:0007669"/>
    <property type="project" value="UniProtKB-KW"/>
</dbReference>
<dbReference type="GeneID" id="59342277"/>
<dbReference type="GO" id="GO:0010506">
    <property type="term" value="P:regulation of autophagy"/>
    <property type="evidence" value="ECO:0007669"/>
    <property type="project" value="InterPro"/>
</dbReference>
<dbReference type="OrthoDB" id="541276at2759"/>
<feature type="domain" description="Protein kinase" evidence="9">
    <location>
        <begin position="23"/>
        <end position="293"/>
    </location>
</feature>
<evidence type="ECO:0000313" key="11">
    <source>
        <dbReference type="Proteomes" id="UP000636479"/>
    </source>
</evidence>
<dbReference type="GO" id="GO:0005776">
    <property type="term" value="C:autophagosome"/>
    <property type="evidence" value="ECO:0007669"/>
    <property type="project" value="TreeGrafter"/>
</dbReference>
<feature type="compositionally biased region" description="Polar residues" evidence="8">
    <location>
        <begin position="305"/>
        <end position="322"/>
    </location>
</feature>
<dbReference type="InterPro" id="IPR017441">
    <property type="entry name" value="Protein_kinase_ATP_BS"/>
</dbReference>
<dbReference type="GO" id="GO:0000045">
    <property type="term" value="P:autophagosome assembly"/>
    <property type="evidence" value="ECO:0007669"/>
    <property type="project" value="TreeGrafter"/>
</dbReference>
<evidence type="ECO:0000259" key="9">
    <source>
        <dbReference type="PROSITE" id="PS50011"/>
    </source>
</evidence>
<evidence type="ECO:0000256" key="1">
    <source>
        <dbReference type="ARBA" id="ARBA00012513"/>
    </source>
</evidence>
<dbReference type="EC" id="2.7.11.1" evidence="1"/>
<dbReference type="Proteomes" id="UP000636479">
    <property type="component" value="Unassembled WGS sequence"/>
</dbReference>
<keyword evidence="4 10" id="KW-0418">Kinase</keyword>